<sequence>MVNTSRHFPRIRDLVFCKHVPRSTKLKFPLTQVVYISSGLTLAISITCLGLSAHIVHVHRSDWGVGSPDWGSLALATSVISTVFLLSLYLLSIRRRGIGNAGFMARIPTELFLTFILWVLWLASGALIRDRHRNLSDYPGNIWRETRALEALSFTNFGLLYTYWVVLITLAGNASSRGGNHVWRSQANDFEWNHGNYSRGDGEKAGPIGRNGVVGTTGGHV</sequence>
<evidence type="ECO:0008006" key="5">
    <source>
        <dbReference type="Google" id="ProtNLM"/>
    </source>
</evidence>
<keyword evidence="2" id="KW-0812">Transmembrane</keyword>
<evidence type="ECO:0000313" key="4">
    <source>
        <dbReference type="Proteomes" id="UP000298030"/>
    </source>
</evidence>
<comment type="caution">
    <text evidence="3">The sequence shown here is derived from an EMBL/GenBank/DDBJ whole genome shotgun (WGS) entry which is preliminary data.</text>
</comment>
<evidence type="ECO:0000313" key="3">
    <source>
        <dbReference type="EMBL" id="TEB29413.1"/>
    </source>
</evidence>
<dbReference type="OrthoDB" id="3364107at2759"/>
<dbReference type="AlphaFoldDB" id="A0A4Y7T5H1"/>
<protein>
    <recommendedName>
        <fullName evidence="5">MARVEL domain-containing protein</fullName>
    </recommendedName>
</protein>
<reference evidence="3 4" key="1">
    <citation type="journal article" date="2019" name="Nat. Ecol. Evol.">
        <title>Megaphylogeny resolves global patterns of mushroom evolution.</title>
        <authorList>
            <person name="Varga T."/>
            <person name="Krizsan K."/>
            <person name="Foldi C."/>
            <person name="Dima B."/>
            <person name="Sanchez-Garcia M."/>
            <person name="Sanchez-Ramirez S."/>
            <person name="Szollosi G.J."/>
            <person name="Szarkandi J.G."/>
            <person name="Papp V."/>
            <person name="Albert L."/>
            <person name="Andreopoulos W."/>
            <person name="Angelini C."/>
            <person name="Antonin V."/>
            <person name="Barry K.W."/>
            <person name="Bougher N.L."/>
            <person name="Buchanan P."/>
            <person name="Buyck B."/>
            <person name="Bense V."/>
            <person name="Catcheside P."/>
            <person name="Chovatia M."/>
            <person name="Cooper J."/>
            <person name="Damon W."/>
            <person name="Desjardin D."/>
            <person name="Finy P."/>
            <person name="Geml J."/>
            <person name="Haridas S."/>
            <person name="Hughes K."/>
            <person name="Justo A."/>
            <person name="Karasinski D."/>
            <person name="Kautmanova I."/>
            <person name="Kiss B."/>
            <person name="Kocsube S."/>
            <person name="Kotiranta H."/>
            <person name="LaButti K.M."/>
            <person name="Lechner B.E."/>
            <person name="Liimatainen K."/>
            <person name="Lipzen A."/>
            <person name="Lukacs Z."/>
            <person name="Mihaltcheva S."/>
            <person name="Morgado L.N."/>
            <person name="Niskanen T."/>
            <person name="Noordeloos M.E."/>
            <person name="Ohm R.A."/>
            <person name="Ortiz-Santana B."/>
            <person name="Ovrebo C."/>
            <person name="Racz N."/>
            <person name="Riley R."/>
            <person name="Savchenko A."/>
            <person name="Shiryaev A."/>
            <person name="Soop K."/>
            <person name="Spirin V."/>
            <person name="Szebenyi C."/>
            <person name="Tomsovsky M."/>
            <person name="Tulloss R.E."/>
            <person name="Uehling J."/>
            <person name="Grigoriev I.V."/>
            <person name="Vagvolgyi C."/>
            <person name="Papp T."/>
            <person name="Martin F.M."/>
            <person name="Miettinen O."/>
            <person name="Hibbett D.S."/>
            <person name="Nagy L.G."/>
        </authorList>
    </citation>
    <scope>NUCLEOTIDE SEQUENCE [LARGE SCALE GENOMIC DNA]</scope>
    <source>
        <strain evidence="3 4">FP101781</strain>
    </source>
</reference>
<accession>A0A4Y7T5H1</accession>
<name>A0A4Y7T5H1_COPMI</name>
<feature type="transmembrane region" description="Helical" evidence="2">
    <location>
        <begin position="33"/>
        <end position="58"/>
    </location>
</feature>
<keyword evidence="4" id="KW-1185">Reference proteome</keyword>
<feature type="region of interest" description="Disordered" evidence="1">
    <location>
        <begin position="201"/>
        <end position="221"/>
    </location>
</feature>
<keyword evidence="2" id="KW-1133">Transmembrane helix</keyword>
<organism evidence="3 4">
    <name type="scientific">Coprinellus micaceus</name>
    <name type="common">Glistening ink-cap mushroom</name>
    <name type="synonym">Coprinus micaceus</name>
    <dbReference type="NCBI Taxonomy" id="71717"/>
    <lineage>
        <taxon>Eukaryota</taxon>
        <taxon>Fungi</taxon>
        <taxon>Dikarya</taxon>
        <taxon>Basidiomycota</taxon>
        <taxon>Agaricomycotina</taxon>
        <taxon>Agaricomycetes</taxon>
        <taxon>Agaricomycetidae</taxon>
        <taxon>Agaricales</taxon>
        <taxon>Agaricineae</taxon>
        <taxon>Psathyrellaceae</taxon>
        <taxon>Coprinellus</taxon>
    </lineage>
</organism>
<dbReference type="Proteomes" id="UP000298030">
    <property type="component" value="Unassembled WGS sequence"/>
</dbReference>
<evidence type="ECO:0000256" key="2">
    <source>
        <dbReference type="SAM" id="Phobius"/>
    </source>
</evidence>
<keyword evidence="2" id="KW-0472">Membrane</keyword>
<feature type="transmembrane region" description="Helical" evidence="2">
    <location>
        <begin position="111"/>
        <end position="128"/>
    </location>
</feature>
<feature type="transmembrane region" description="Helical" evidence="2">
    <location>
        <begin position="148"/>
        <end position="171"/>
    </location>
</feature>
<dbReference type="EMBL" id="QPFP01000027">
    <property type="protein sequence ID" value="TEB29413.1"/>
    <property type="molecule type" value="Genomic_DNA"/>
</dbReference>
<gene>
    <name evidence="3" type="ORF">FA13DRAFT_640721</name>
</gene>
<feature type="transmembrane region" description="Helical" evidence="2">
    <location>
        <begin position="70"/>
        <end position="91"/>
    </location>
</feature>
<dbReference type="STRING" id="71717.A0A4Y7T5H1"/>
<proteinExistence type="predicted"/>
<evidence type="ECO:0000256" key="1">
    <source>
        <dbReference type="SAM" id="MobiDB-lite"/>
    </source>
</evidence>